<evidence type="ECO:0000259" key="2">
    <source>
        <dbReference type="PROSITE" id="PS50041"/>
    </source>
</evidence>
<reference evidence="3 5" key="1">
    <citation type="journal article" date="2013" name="Genome Biol.">
        <title>Draft genome of the mountain pine beetle, Dendroctonus ponderosae Hopkins, a major forest pest.</title>
        <authorList>
            <person name="Keeling C.I."/>
            <person name="Yuen M.M."/>
            <person name="Liao N.Y."/>
            <person name="Docking T.R."/>
            <person name="Chan S.K."/>
            <person name="Taylor G.A."/>
            <person name="Palmquist D.L."/>
            <person name="Jackman S.D."/>
            <person name="Nguyen A."/>
            <person name="Li M."/>
            <person name="Henderson H."/>
            <person name="Janes J.K."/>
            <person name="Zhao Y."/>
            <person name="Pandoh P."/>
            <person name="Moore R."/>
            <person name="Sperling F.A."/>
            <person name="Huber D.P."/>
            <person name="Birol I."/>
            <person name="Jones S.J."/>
            <person name="Bohlmann J."/>
        </authorList>
    </citation>
    <scope>NUCLEOTIDE SEQUENCE</scope>
</reference>
<feature type="signal peptide" evidence="1">
    <location>
        <begin position="1"/>
        <end position="19"/>
    </location>
</feature>
<dbReference type="CDD" id="cd00037">
    <property type="entry name" value="CLECT"/>
    <property type="match status" value="1"/>
</dbReference>
<feature type="chain" id="PRO_5010971964" description="C-type lectin domain-containing protein" evidence="1">
    <location>
        <begin position="20"/>
        <end position="154"/>
    </location>
</feature>
<dbReference type="InterPro" id="IPR050111">
    <property type="entry name" value="C-type_lectin/snaclec_domain"/>
</dbReference>
<evidence type="ECO:0000313" key="4">
    <source>
        <dbReference type="EnsemblMetazoa" id="XP_019758895.1"/>
    </source>
</evidence>
<dbReference type="OrthoDB" id="6328985at2759"/>
<accession>N6U7P2</accession>
<name>N6U7P2_DENPD</name>
<dbReference type="PANTHER" id="PTHR22803">
    <property type="entry name" value="MANNOSE, PHOSPHOLIPASE, LECTIN RECEPTOR RELATED"/>
    <property type="match status" value="1"/>
</dbReference>
<dbReference type="AlphaFoldDB" id="N6U7P2"/>
<protein>
    <recommendedName>
        <fullName evidence="2">C-type lectin domain-containing protein</fullName>
    </recommendedName>
</protein>
<dbReference type="InterPro" id="IPR016187">
    <property type="entry name" value="CTDL_fold"/>
</dbReference>
<dbReference type="SUPFAM" id="SSF56436">
    <property type="entry name" value="C-type lectin-like"/>
    <property type="match status" value="1"/>
</dbReference>
<proteinExistence type="predicted"/>
<keyword evidence="5" id="KW-1185">Reference proteome</keyword>
<evidence type="ECO:0000313" key="5">
    <source>
        <dbReference type="Proteomes" id="UP000019118"/>
    </source>
</evidence>
<dbReference type="SMART" id="SM00034">
    <property type="entry name" value="CLECT"/>
    <property type="match status" value="1"/>
</dbReference>
<dbReference type="KEGG" id="dpa:109536890"/>
<evidence type="ECO:0000313" key="3">
    <source>
        <dbReference type="EMBL" id="ENN77690.1"/>
    </source>
</evidence>
<dbReference type="EMBL" id="KB740939">
    <property type="protein sequence ID" value="ENN77690.1"/>
    <property type="molecule type" value="Genomic_DNA"/>
</dbReference>
<dbReference type="Gene3D" id="3.10.100.10">
    <property type="entry name" value="Mannose-Binding Protein A, subunit A"/>
    <property type="match status" value="1"/>
</dbReference>
<sequence length="154" mass="17361">MLKIYFIAFLGVFPLVSLGSPLMVPLGDRYFVSEYKASFVHALAVCKMMDMDLLSIQSEAESESVYDIMNSAGLAVVGRSYWMGGAHLDVDTWVWIDTGKLLTFVKWGANEPSLPTSEDYCLQLGKDNDGRNPRFWQSRLCSTESYYVCQVKET</sequence>
<keyword evidence="1" id="KW-0732">Signal</keyword>
<dbReference type="PROSITE" id="PS50041">
    <property type="entry name" value="C_TYPE_LECTIN_2"/>
    <property type="match status" value="1"/>
</dbReference>
<dbReference type="HOGENOM" id="CLU_049894_10_0_1"/>
<feature type="domain" description="C-type lectin" evidence="2">
    <location>
        <begin position="30"/>
        <end position="150"/>
    </location>
</feature>
<dbReference type="Proteomes" id="UP000019118">
    <property type="component" value="Unassembled WGS sequence"/>
</dbReference>
<organism evidence="3">
    <name type="scientific">Dendroctonus ponderosae</name>
    <name type="common">Mountain pine beetle</name>
    <dbReference type="NCBI Taxonomy" id="77166"/>
    <lineage>
        <taxon>Eukaryota</taxon>
        <taxon>Metazoa</taxon>
        <taxon>Ecdysozoa</taxon>
        <taxon>Arthropoda</taxon>
        <taxon>Hexapoda</taxon>
        <taxon>Insecta</taxon>
        <taxon>Pterygota</taxon>
        <taxon>Neoptera</taxon>
        <taxon>Endopterygota</taxon>
        <taxon>Coleoptera</taxon>
        <taxon>Polyphaga</taxon>
        <taxon>Cucujiformia</taxon>
        <taxon>Curculionidae</taxon>
        <taxon>Scolytinae</taxon>
        <taxon>Dendroctonus</taxon>
    </lineage>
</organism>
<dbReference type="InterPro" id="IPR016186">
    <property type="entry name" value="C-type_lectin-like/link_sf"/>
</dbReference>
<dbReference type="Pfam" id="PF00059">
    <property type="entry name" value="Lectin_C"/>
    <property type="match status" value="1"/>
</dbReference>
<reference evidence="4" key="2">
    <citation type="submission" date="2024-08" db="UniProtKB">
        <authorList>
            <consortium name="EnsemblMetazoa"/>
        </authorList>
    </citation>
    <scope>IDENTIFICATION</scope>
</reference>
<gene>
    <name evidence="4" type="primary">109536890</name>
    <name evidence="3" type="ORF">YQE_05764</name>
</gene>
<dbReference type="InterPro" id="IPR001304">
    <property type="entry name" value="C-type_lectin-like"/>
</dbReference>
<dbReference type="EnsemblMetazoa" id="XM_019903336.1">
    <property type="protein sequence ID" value="XP_019758895.1"/>
    <property type="gene ID" value="LOC109536890"/>
</dbReference>
<evidence type="ECO:0000256" key="1">
    <source>
        <dbReference type="SAM" id="SignalP"/>
    </source>
</evidence>
<feature type="non-terminal residue" evidence="3">
    <location>
        <position position="1"/>
    </location>
</feature>